<protein>
    <submittedName>
        <fullName evidence="6">Polysaccharide deacetylase family protein</fullName>
    </submittedName>
</protein>
<comment type="subcellular location">
    <subcellularLocation>
        <location evidence="1">Secreted</location>
    </subcellularLocation>
</comment>
<evidence type="ECO:0000313" key="18">
    <source>
        <dbReference type="Proteomes" id="UP000441162"/>
    </source>
</evidence>
<dbReference type="EMBL" id="QRZL01000017">
    <property type="protein sequence ID" value="RGV73832.1"/>
    <property type="molecule type" value="Genomic_DNA"/>
</dbReference>
<dbReference type="EMBL" id="VVZA01000014">
    <property type="protein sequence ID" value="KAA5403479.1"/>
    <property type="molecule type" value="Genomic_DNA"/>
</dbReference>
<dbReference type="Proteomes" id="UP000500949">
    <property type="component" value="Chromosome"/>
</dbReference>
<evidence type="ECO:0000256" key="3">
    <source>
        <dbReference type="SAM" id="SignalP"/>
    </source>
</evidence>
<feature type="signal peptide" evidence="3">
    <location>
        <begin position="1"/>
        <end position="18"/>
    </location>
</feature>
<evidence type="ECO:0000313" key="10">
    <source>
        <dbReference type="EMBL" id="RGV73832.1"/>
    </source>
</evidence>
<dbReference type="Proteomes" id="UP000777173">
    <property type="component" value="Unassembled WGS sequence"/>
</dbReference>
<dbReference type="EMBL" id="VVZV01000005">
    <property type="protein sequence ID" value="KAA5322260.1"/>
    <property type="molecule type" value="Genomic_DNA"/>
</dbReference>
<dbReference type="Gene3D" id="3.20.20.370">
    <property type="entry name" value="Glycoside hydrolase/deacetylase"/>
    <property type="match status" value="1"/>
</dbReference>
<dbReference type="InterPro" id="IPR011330">
    <property type="entry name" value="Glyco_hydro/deAcase_b/a-brl"/>
</dbReference>
<dbReference type="Proteomes" id="UP000481700">
    <property type="component" value="Unassembled WGS sequence"/>
</dbReference>
<dbReference type="Proteomes" id="UP000294834">
    <property type="component" value="Unassembled WGS sequence"/>
</dbReference>
<gene>
    <name evidence="10" type="ORF">DWW04_15410</name>
    <name evidence="12" type="ORF">E1I98_19330</name>
    <name evidence="11" type="ORF">E1I98_26435</name>
    <name evidence="14" type="ORF">E1J06_16840</name>
    <name evidence="13" type="ORF">E1J06_26090</name>
    <name evidence="7" type="ORF">F2Y51_15280</name>
    <name evidence="6" type="ORF">F2Y58_16665</name>
    <name evidence="5" type="ORF">F2Z07_05700</name>
    <name evidence="9" type="ORF">GKD17_17185</name>
    <name evidence="8" type="ORF">KSU80_02160</name>
</gene>
<dbReference type="InterPro" id="IPR002509">
    <property type="entry name" value="NODB_dom"/>
</dbReference>
<organism evidence="6 19">
    <name type="scientific">Phocaeicola dorei</name>
    <dbReference type="NCBI Taxonomy" id="357276"/>
    <lineage>
        <taxon>Bacteria</taxon>
        <taxon>Pseudomonadati</taxon>
        <taxon>Bacteroidota</taxon>
        <taxon>Bacteroidia</taxon>
        <taxon>Bacteroidales</taxon>
        <taxon>Bacteroidaceae</taxon>
        <taxon>Phocaeicola</taxon>
    </lineage>
</organism>
<name>A0A0K2HDV9_9BACT</name>
<evidence type="ECO:0000313" key="13">
    <source>
        <dbReference type="EMBL" id="TDB02129.1"/>
    </source>
</evidence>
<dbReference type="GO" id="GO:0005576">
    <property type="term" value="C:extracellular region"/>
    <property type="evidence" value="ECO:0007669"/>
    <property type="project" value="UniProtKB-SubCell"/>
</dbReference>
<evidence type="ECO:0000259" key="4">
    <source>
        <dbReference type="PROSITE" id="PS51677"/>
    </source>
</evidence>
<dbReference type="AlphaFoldDB" id="A0A0K2HDV9"/>
<reference evidence="8" key="5">
    <citation type="submission" date="2021-06" db="EMBL/GenBank/DDBJ databases">
        <title>Collection of gut derived symbiotic bacterial strains cultured from healthy donors.</title>
        <authorList>
            <person name="Lin H."/>
            <person name="Littmann E."/>
            <person name="Pamer E.G."/>
        </authorList>
    </citation>
    <scope>NUCLEOTIDE SEQUENCE</scope>
    <source>
        <strain evidence="8">MSK.5.10</strain>
    </source>
</reference>
<evidence type="ECO:0000313" key="7">
    <source>
        <dbReference type="EMBL" id="KAA5403479.1"/>
    </source>
</evidence>
<reference evidence="16 17" key="3">
    <citation type="journal article" date="2019" name="Nat. Microbiol.">
        <title>Genomic variation and strain-specific functional adaptation in the human gut microbiome during early life.</title>
        <authorList>
            <person name="Vatanen T."/>
            <person name="Plichta D.R."/>
            <person name="Somani J."/>
            <person name="Munch P.C."/>
            <person name="Arthur T.D."/>
            <person name="Hall A.B."/>
            <person name="Rudolf S."/>
            <person name="Oakeley E.J."/>
            <person name="Ke X."/>
            <person name="Young R.A."/>
            <person name="Haiser H.J."/>
            <person name="Kolde R."/>
            <person name="Yassour M."/>
            <person name="Luopajarvi K."/>
            <person name="Siljander H."/>
            <person name="Virtanen S.M."/>
            <person name="Ilonen J."/>
            <person name="Uibo R."/>
            <person name="Tillmann V."/>
            <person name="Mokurov S."/>
            <person name="Dorshakova N."/>
            <person name="Porter J.A."/>
            <person name="McHardy A.C."/>
            <person name="Lahdesmaki H."/>
            <person name="Vlamakis H."/>
            <person name="Huttenhower C."/>
            <person name="Knip M."/>
            <person name="Xavier R.J."/>
        </authorList>
    </citation>
    <scope>NUCLEOTIDE SEQUENCE [LARGE SCALE GENOMIC DNA]</scope>
    <source>
        <strain evidence="11 16">RJX1047</strain>
        <strain evidence="13 17">RJX1052</strain>
    </source>
</reference>
<evidence type="ECO:0000256" key="2">
    <source>
        <dbReference type="ARBA" id="ARBA00022729"/>
    </source>
</evidence>
<dbReference type="Proteomes" id="UP000481616">
    <property type="component" value="Unassembled WGS sequence"/>
</dbReference>
<evidence type="ECO:0000313" key="19">
    <source>
        <dbReference type="Proteomes" id="UP000481616"/>
    </source>
</evidence>
<dbReference type="PROSITE" id="PS51677">
    <property type="entry name" value="NODB"/>
    <property type="match status" value="1"/>
</dbReference>
<reference evidence="10 15" key="1">
    <citation type="submission" date="2018-08" db="EMBL/GenBank/DDBJ databases">
        <title>A genome reference for cultivated species of the human gut microbiota.</title>
        <authorList>
            <person name="Zou Y."/>
            <person name="Xue W."/>
            <person name="Luo G."/>
        </authorList>
    </citation>
    <scope>NUCLEOTIDE SEQUENCE [LARGE SCALE GENOMIC DNA]</scope>
    <source>
        <strain evidence="10 15">AF14-1AC</strain>
    </source>
</reference>
<evidence type="ECO:0000313" key="12">
    <source>
        <dbReference type="EMBL" id="TDA73498.1"/>
    </source>
</evidence>
<dbReference type="InterPro" id="IPR051398">
    <property type="entry name" value="Polysacch_Deacetylase"/>
</dbReference>
<dbReference type="Proteomes" id="UP000441162">
    <property type="component" value="Unassembled WGS sequence"/>
</dbReference>
<dbReference type="EMBL" id="CP046176">
    <property type="protein sequence ID" value="QJR77983.1"/>
    <property type="molecule type" value="Genomic_DNA"/>
</dbReference>
<evidence type="ECO:0000313" key="11">
    <source>
        <dbReference type="EMBL" id="TDA70813.1"/>
    </source>
</evidence>
<evidence type="ECO:0000313" key="17">
    <source>
        <dbReference type="Proteomes" id="UP000294834"/>
    </source>
</evidence>
<dbReference type="EMBL" id="SLTX01000001">
    <property type="protein sequence ID" value="TDB08913.1"/>
    <property type="molecule type" value="Genomic_DNA"/>
</dbReference>
<sequence>MIKIIIFLLLYVPLESIAADDEEVKVSIAQYRGGRDAAISYTFDDGLLEQYTLVFPELEKRNIKATFAVNGGWMGCISAKKVCMSWEQAREMAQAGHEITNHGWMHKNLTKLVGEERRFEIQHNDTVIFEQTGIFPRTYFYPGNRKNEEAIACASVDRVGTRIRQIDIGSRRNARWLTQWTDSLIANRLWGVGMTHGIVTGYDAFPDPQVFWNHLDEVNCRRDRLWVTTFREVAAYMAERENLVLDIKRTSGKITVTFHFTMDKELFDMPLTLLLEDLPDQCAVTVLQDGRNLPVNLCRRGMVVDFSPWGGPVEISYASSITKIR</sequence>
<evidence type="ECO:0000256" key="1">
    <source>
        <dbReference type="ARBA" id="ARBA00004613"/>
    </source>
</evidence>
<dbReference type="GO" id="GO:0016810">
    <property type="term" value="F:hydrolase activity, acting on carbon-nitrogen (but not peptide) bonds"/>
    <property type="evidence" value="ECO:0007669"/>
    <property type="project" value="InterPro"/>
</dbReference>
<dbReference type="Pfam" id="PF01522">
    <property type="entry name" value="Polysacc_deac_1"/>
    <property type="match status" value="1"/>
</dbReference>
<reference evidence="9 21" key="4">
    <citation type="submission" date="2019-11" db="EMBL/GenBank/DDBJ databases">
        <title>Complete genome sequence of Bacteroides dorei DSM 17855.</title>
        <authorList>
            <person name="Russell J.T."/>
        </authorList>
    </citation>
    <scope>NUCLEOTIDE SEQUENCE [LARGE SCALE GENOMIC DNA]</scope>
    <source>
        <strain evidence="9 21">DSM 17855</strain>
    </source>
</reference>
<feature type="domain" description="NodB homology" evidence="4">
    <location>
        <begin position="37"/>
        <end position="325"/>
    </location>
</feature>
<dbReference type="PANTHER" id="PTHR34216">
    <property type="match status" value="1"/>
</dbReference>
<reference evidence="18 19" key="2">
    <citation type="journal article" date="2019" name="Nat. Med.">
        <title>A library of human gut bacterial isolates paired with longitudinal multiomics data enables mechanistic microbiome research.</title>
        <authorList>
            <person name="Poyet M."/>
            <person name="Groussin M."/>
            <person name="Gibbons S.M."/>
            <person name="Avila-Pacheco J."/>
            <person name="Jiang X."/>
            <person name="Kearney S.M."/>
            <person name="Perrotta A.R."/>
            <person name="Berdy B."/>
            <person name="Zhao S."/>
            <person name="Lieberman T.D."/>
            <person name="Swanson P.K."/>
            <person name="Smith M."/>
            <person name="Roesemann S."/>
            <person name="Alexander J.E."/>
            <person name="Rich S.A."/>
            <person name="Livny J."/>
            <person name="Vlamakis H."/>
            <person name="Clish C."/>
            <person name="Bullock K."/>
            <person name="Deik A."/>
            <person name="Scott J."/>
            <person name="Pierce K.A."/>
            <person name="Xavier R.J."/>
            <person name="Alm E.J."/>
        </authorList>
    </citation>
    <scope>NUCLEOTIDE SEQUENCE [LARGE SCALE GENOMIC DNA]</scope>
    <source>
        <strain evidence="6 19">BIOML-A1</strain>
        <strain evidence="5 20">BIOML-A25</strain>
        <strain evidence="7 18">BIOML-A4</strain>
    </source>
</reference>
<evidence type="ECO:0000313" key="9">
    <source>
        <dbReference type="EMBL" id="QJR77983.1"/>
    </source>
</evidence>
<dbReference type="Proteomes" id="UP000283678">
    <property type="component" value="Unassembled WGS sequence"/>
</dbReference>
<dbReference type="EMBL" id="JAHOAX010000001">
    <property type="protein sequence ID" value="MBV3121995.1"/>
    <property type="molecule type" value="Genomic_DNA"/>
</dbReference>
<dbReference type="EMBL" id="SLTU01000002">
    <property type="protein sequence ID" value="TDA73498.1"/>
    <property type="molecule type" value="Genomic_DNA"/>
</dbReference>
<dbReference type="GO" id="GO:0005975">
    <property type="term" value="P:carbohydrate metabolic process"/>
    <property type="evidence" value="ECO:0007669"/>
    <property type="project" value="InterPro"/>
</dbReference>
<dbReference type="EMBL" id="VVYY01000015">
    <property type="protein sequence ID" value="KAA5395775.1"/>
    <property type="molecule type" value="Genomic_DNA"/>
</dbReference>
<dbReference type="Proteomes" id="UP000294527">
    <property type="component" value="Unassembled WGS sequence"/>
</dbReference>
<feature type="chain" id="PRO_5014231810" evidence="3">
    <location>
        <begin position="19"/>
        <end position="325"/>
    </location>
</feature>
<dbReference type="EMBL" id="SLTU01000016">
    <property type="protein sequence ID" value="TDA70813.1"/>
    <property type="molecule type" value="Genomic_DNA"/>
</dbReference>
<evidence type="ECO:0000313" key="16">
    <source>
        <dbReference type="Proteomes" id="UP000294527"/>
    </source>
</evidence>
<evidence type="ECO:0000313" key="20">
    <source>
        <dbReference type="Proteomes" id="UP000481700"/>
    </source>
</evidence>
<dbReference type="CDD" id="cd10918">
    <property type="entry name" value="CE4_NodB_like_5s_6s"/>
    <property type="match status" value="1"/>
</dbReference>
<accession>A0A0K2HDV9</accession>
<dbReference type="GeneID" id="93448407"/>
<keyword evidence="2 3" id="KW-0732">Signal</keyword>
<evidence type="ECO:0000313" key="5">
    <source>
        <dbReference type="EMBL" id="KAA5322260.1"/>
    </source>
</evidence>
<dbReference type="SUPFAM" id="SSF88713">
    <property type="entry name" value="Glycoside hydrolase/deacetylase"/>
    <property type="match status" value="1"/>
</dbReference>
<dbReference type="PANTHER" id="PTHR34216:SF3">
    <property type="entry name" value="POLY-BETA-1,6-N-ACETYL-D-GLUCOSAMINE N-DEACETYLASE"/>
    <property type="match status" value="1"/>
</dbReference>
<proteinExistence type="predicted"/>
<dbReference type="KEGG" id="bdh:GV66_00975"/>
<evidence type="ECO:0000313" key="6">
    <source>
        <dbReference type="EMBL" id="KAA5395775.1"/>
    </source>
</evidence>
<dbReference type="EMBL" id="SLTX01000011">
    <property type="protein sequence ID" value="TDB02129.1"/>
    <property type="molecule type" value="Genomic_DNA"/>
</dbReference>
<evidence type="ECO:0000313" key="15">
    <source>
        <dbReference type="Proteomes" id="UP000283678"/>
    </source>
</evidence>
<evidence type="ECO:0000313" key="21">
    <source>
        <dbReference type="Proteomes" id="UP000500949"/>
    </source>
</evidence>
<dbReference type="RefSeq" id="WP_007831569.1">
    <property type="nucleotide sequence ID" value="NZ_CAXSLT010000013.1"/>
</dbReference>
<evidence type="ECO:0000313" key="8">
    <source>
        <dbReference type="EMBL" id="MBV3121995.1"/>
    </source>
</evidence>
<evidence type="ECO:0000313" key="14">
    <source>
        <dbReference type="EMBL" id="TDB08913.1"/>
    </source>
</evidence>